<dbReference type="InterPro" id="IPR051396">
    <property type="entry name" value="Bact_Antivir_Def_Nuclease"/>
</dbReference>
<dbReference type="Proteomes" id="UP001429984">
    <property type="component" value="Unassembled WGS sequence"/>
</dbReference>
<dbReference type="InterPro" id="IPR017871">
    <property type="entry name" value="ABC_transporter-like_CS"/>
</dbReference>
<feature type="domain" description="AAA+ ATPase" evidence="3">
    <location>
        <begin position="45"/>
        <end position="348"/>
    </location>
</feature>
<dbReference type="GO" id="GO:0005524">
    <property type="term" value="F:ATP binding"/>
    <property type="evidence" value="ECO:0007669"/>
    <property type="project" value="UniProtKB-KW"/>
</dbReference>
<evidence type="ECO:0000256" key="2">
    <source>
        <dbReference type="ARBA" id="ARBA00022840"/>
    </source>
</evidence>
<keyword evidence="2 4" id="KW-0067">ATP-binding</keyword>
<proteinExistence type="predicted"/>
<dbReference type="PANTHER" id="PTHR43581:SF2">
    <property type="entry name" value="EXCINUCLEASE ATPASE SUBUNIT"/>
    <property type="match status" value="1"/>
</dbReference>
<gene>
    <name evidence="4" type="ORF">IU514_13855</name>
</gene>
<evidence type="ECO:0000256" key="1">
    <source>
        <dbReference type="ARBA" id="ARBA00022741"/>
    </source>
</evidence>
<dbReference type="Pfam" id="PF13304">
    <property type="entry name" value="AAA_21"/>
    <property type="match status" value="1"/>
</dbReference>
<evidence type="ECO:0000313" key="4">
    <source>
        <dbReference type="EMBL" id="MBF6025112.1"/>
    </source>
</evidence>
<reference evidence="4 5" key="1">
    <citation type="submission" date="2020-11" db="EMBL/GenBank/DDBJ databases">
        <title>Draft Genome Sequence and Secondary Metabolite Biosynthetic Potential of the Lysobacter niastensis Type strain DSM 18481.</title>
        <authorList>
            <person name="Turrini P."/>
            <person name="Artuso I."/>
            <person name="Tescari M."/>
            <person name="Lugli G.A."/>
            <person name="Frangipani E."/>
            <person name="Ventura M."/>
            <person name="Visca P."/>
        </authorList>
    </citation>
    <scope>NUCLEOTIDE SEQUENCE [LARGE SCALE GENOMIC DNA]</scope>
    <source>
        <strain evidence="4 5">DSM 18481</strain>
    </source>
</reference>
<accession>A0ABS0B8E4</accession>
<dbReference type="InterPro" id="IPR003959">
    <property type="entry name" value="ATPase_AAA_core"/>
</dbReference>
<comment type="caution">
    <text evidence="4">The sequence shown here is derived from an EMBL/GenBank/DDBJ whole genome shotgun (WGS) entry which is preliminary data.</text>
</comment>
<evidence type="ECO:0000313" key="5">
    <source>
        <dbReference type="Proteomes" id="UP001429984"/>
    </source>
</evidence>
<dbReference type="CDD" id="cd00267">
    <property type="entry name" value="ABC_ATPase"/>
    <property type="match status" value="2"/>
</dbReference>
<dbReference type="SUPFAM" id="SSF52540">
    <property type="entry name" value="P-loop containing nucleoside triphosphate hydrolases"/>
    <property type="match status" value="2"/>
</dbReference>
<sequence>MNADIEGSEQEEAGTEPVLARVSLTIGGESSKPFKSISSLSWEDIPPFAVLTGPNGSGKTQLLELLAYKLSGTRHYDAPDINQTRVEITGIQLKQDEVAYVPSRWEFTGAIHIGLAQMQDAKRQLYQQLQQNDAHNIQMNVKRAELLRLLGLSHISQISPEEFATRLPDDFAFMLDSADVTSGLGHVFLAYRMRFAEALEKEGANRDSIRQVLGPAPWDLVNEILRVAEFPYQVVSPMTTKWTDVYQLQLSAQDGKSIRPADLSSGEKMLLGIALWLYNSTHHNRFPRLFLLDEPDAHLHPSMTRQFLAVLKDVLVERYGVRIILTTHSPSTVALAPPESIFEMVRGTPKIQRSASKQSAIGLLTAGLVTVSEGSKYVLVEDQLDADFYEAVRDILTDYGPSRDPEAIDLDPTLVFLPASRGQGAARVGGGCTVVKQWVSKLDGDVLKEIFRGVIDRDVSNAPSERIEVIGRYSIENYLLDPFAVYGLLSALDCAPHVPGVALSLGDEHLIRALDAKNLQAIVDTIADKVQGSLDCLAESDLNRRQVVFTSGLSCSYPAWMLDRRGHDLLPAYQAVFGGASRVSPPNLLRSLRRVRLVPRELAELMRRLQK</sequence>
<organism evidence="4 5">
    <name type="scientific">Lysobacter niastensis</name>
    <dbReference type="NCBI Taxonomy" id="380629"/>
    <lineage>
        <taxon>Bacteria</taxon>
        <taxon>Pseudomonadati</taxon>
        <taxon>Pseudomonadota</taxon>
        <taxon>Gammaproteobacteria</taxon>
        <taxon>Lysobacterales</taxon>
        <taxon>Lysobacteraceae</taxon>
        <taxon>Lysobacter</taxon>
    </lineage>
</organism>
<dbReference type="RefSeq" id="WP_194931717.1">
    <property type="nucleotide sequence ID" value="NZ_JADLZT010000007.1"/>
</dbReference>
<protein>
    <submittedName>
        <fullName evidence="4">ATP-binding protein</fullName>
    </submittedName>
</protein>
<dbReference type="InterPro" id="IPR027417">
    <property type="entry name" value="P-loop_NTPase"/>
</dbReference>
<name>A0ABS0B8E4_9GAMM</name>
<keyword evidence="5" id="KW-1185">Reference proteome</keyword>
<dbReference type="PROSITE" id="PS00211">
    <property type="entry name" value="ABC_TRANSPORTER_1"/>
    <property type="match status" value="1"/>
</dbReference>
<dbReference type="EMBL" id="JADLZT010000007">
    <property type="protein sequence ID" value="MBF6025112.1"/>
    <property type="molecule type" value="Genomic_DNA"/>
</dbReference>
<dbReference type="SMART" id="SM00382">
    <property type="entry name" value="AAA"/>
    <property type="match status" value="1"/>
</dbReference>
<dbReference type="Gene3D" id="3.40.50.300">
    <property type="entry name" value="P-loop containing nucleotide triphosphate hydrolases"/>
    <property type="match status" value="2"/>
</dbReference>
<dbReference type="InterPro" id="IPR003593">
    <property type="entry name" value="AAA+_ATPase"/>
</dbReference>
<evidence type="ECO:0000259" key="3">
    <source>
        <dbReference type="SMART" id="SM00382"/>
    </source>
</evidence>
<dbReference type="PANTHER" id="PTHR43581">
    <property type="entry name" value="ATP/GTP PHOSPHATASE"/>
    <property type="match status" value="1"/>
</dbReference>
<keyword evidence="1" id="KW-0547">Nucleotide-binding</keyword>